<dbReference type="AlphaFoldDB" id="A0A518BP29"/>
<dbReference type="EMBL" id="CP036287">
    <property type="protein sequence ID" value="QDU68734.1"/>
    <property type="molecule type" value="Genomic_DNA"/>
</dbReference>
<keyword evidence="3" id="KW-1185">Reference proteome</keyword>
<evidence type="ECO:0000259" key="1">
    <source>
        <dbReference type="PROSITE" id="PS51186"/>
    </source>
</evidence>
<dbReference type="InterPro" id="IPR016181">
    <property type="entry name" value="Acyl_CoA_acyltransferase"/>
</dbReference>
<dbReference type="Proteomes" id="UP000316921">
    <property type="component" value="Chromosome"/>
</dbReference>
<name>A0A518BP29_9BACT</name>
<protein>
    <submittedName>
        <fullName evidence="2">Acetyltransferase (GNAT) family protein</fullName>
    </submittedName>
</protein>
<organism evidence="2 3">
    <name type="scientific">Engelhardtia mirabilis</name>
    <dbReference type="NCBI Taxonomy" id="2528011"/>
    <lineage>
        <taxon>Bacteria</taxon>
        <taxon>Pseudomonadati</taxon>
        <taxon>Planctomycetota</taxon>
        <taxon>Planctomycetia</taxon>
        <taxon>Planctomycetia incertae sedis</taxon>
        <taxon>Engelhardtia</taxon>
    </lineage>
</organism>
<dbReference type="SUPFAM" id="SSF55729">
    <property type="entry name" value="Acyl-CoA N-acyltransferases (Nat)"/>
    <property type="match status" value="1"/>
</dbReference>
<dbReference type="InterPro" id="IPR000182">
    <property type="entry name" value="GNAT_dom"/>
</dbReference>
<sequence length="165" mass="18093">MTEPLDLDGEGCVRTATADDLPALRGFFADYRRTISSFDSSIDADAPLQADWVERPGDLFPFVIEHGGVPVGFAFVMGERYAAAIGQDVQWVLYDLFVRPEQRGTGLARRALLAICAQLTGTWSIDVFDANSTAIGFYERALVGHAPRRTQPEAAAPMTRFSFTT</sequence>
<reference evidence="2 3" key="1">
    <citation type="submission" date="2019-02" db="EMBL/GenBank/DDBJ databases">
        <title>Deep-cultivation of Planctomycetes and their phenomic and genomic characterization uncovers novel biology.</title>
        <authorList>
            <person name="Wiegand S."/>
            <person name="Jogler M."/>
            <person name="Boedeker C."/>
            <person name="Pinto D."/>
            <person name="Vollmers J."/>
            <person name="Rivas-Marin E."/>
            <person name="Kohn T."/>
            <person name="Peeters S.H."/>
            <person name="Heuer A."/>
            <person name="Rast P."/>
            <person name="Oberbeckmann S."/>
            <person name="Bunk B."/>
            <person name="Jeske O."/>
            <person name="Meyerdierks A."/>
            <person name="Storesund J.E."/>
            <person name="Kallscheuer N."/>
            <person name="Luecker S."/>
            <person name="Lage O.M."/>
            <person name="Pohl T."/>
            <person name="Merkel B.J."/>
            <person name="Hornburger P."/>
            <person name="Mueller R.-W."/>
            <person name="Bruemmer F."/>
            <person name="Labrenz M."/>
            <person name="Spormann A.M."/>
            <person name="Op den Camp H."/>
            <person name="Overmann J."/>
            <person name="Amann R."/>
            <person name="Jetten M.S.M."/>
            <person name="Mascher T."/>
            <person name="Medema M.H."/>
            <person name="Devos D.P."/>
            <person name="Kaster A.-K."/>
            <person name="Ovreas L."/>
            <person name="Rohde M."/>
            <person name="Galperin M.Y."/>
            <person name="Jogler C."/>
        </authorList>
    </citation>
    <scope>NUCLEOTIDE SEQUENCE [LARGE SCALE GENOMIC DNA]</scope>
    <source>
        <strain evidence="2 3">Pla133</strain>
    </source>
</reference>
<gene>
    <name evidence="2" type="ORF">Pla133_38370</name>
</gene>
<dbReference type="Pfam" id="PF00583">
    <property type="entry name" value="Acetyltransf_1"/>
    <property type="match status" value="1"/>
</dbReference>
<proteinExistence type="predicted"/>
<evidence type="ECO:0000313" key="2">
    <source>
        <dbReference type="EMBL" id="QDU68734.1"/>
    </source>
</evidence>
<dbReference type="Gene3D" id="3.40.630.30">
    <property type="match status" value="1"/>
</dbReference>
<dbReference type="KEGG" id="pbap:Pla133_38370"/>
<accession>A0A518BP29</accession>
<dbReference type="PROSITE" id="PS51186">
    <property type="entry name" value="GNAT"/>
    <property type="match status" value="1"/>
</dbReference>
<dbReference type="GO" id="GO:0016747">
    <property type="term" value="F:acyltransferase activity, transferring groups other than amino-acyl groups"/>
    <property type="evidence" value="ECO:0007669"/>
    <property type="project" value="InterPro"/>
</dbReference>
<dbReference type="CDD" id="cd04301">
    <property type="entry name" value="NAT_SF"/>
    <property type="match status" value="1"/>
</dbReference>
<dbReference type="RefSeq" id="WP_419191714.1">
    <property type="nucleotide sequence ID" value="NZ_CP036287.1"/>
</dbReference>
<feature type="domain" description="N-acetyltransferase" evidence="1">
    <location>
        <begin position="11"/>
        <end position="165"/>
    </location>
</feature>
<keyword evidence="2" id="KW-0808">Transferase</keyword>
<evidence type="ECO:0000313" key="3">
    <source>
        <dbReference type="Proteomes" id="UP000316921"/>
    </source>
</evidence>